<reference evidence="3" key="1">
    <citation type="submission" date="2020-03" db="EMBL/GenBank/DDBJ databases">
        <title>The deep terrestrial virosphere.</title>
        <authorList>
            <person name="Holmfeldt K."/>
            <person name="Nilsson E."/>
            <person name="Simone D."/>
            <person name="Lopez-Fernandez M."/>
            <person name="Wu X."/>
            <person name="de Brujin I."/>
            <person name="Lundin D."/>
            <person name="Andersson A."/>
            <person name="Bertilsson S."/>
            <person name="Dopson M."/>
        </authorList>
    </citation>
    <scope>NUCLEOTIDE SEQUENCE</scope>
    <source>
        <strain evidence="4">MM415A00136</strain>
        <strain evidence="3">MM415B00397</strain>
    </source>
</reference>
<evidence type="ECO:0000256" key="1">
    <source>
        <dbReference type="ARBA" id="ARBA00007637"/>
    </source>
</evidence>
<dbReference type="InterPro" id="IPR036291">
    <property type="entry name" value="NAD(P)-bd_dom_sf"/>
</dbReference>
<protein>
    <submittedName>
        <fullName evidence="3">Putative NADH dehydrogenase</fullName>
    </submittedName>
</protein>
<dbReference type="PANTHER" id="PTHR43000">
    <property type="entry name" value="DTDP-D-GLUCOSE 4,6-DEHYDRATASE-RELATED"/>
    <property type="match status" value="1"/>
</dbReference>
<sequence>MKICITGSTGLVGSEAVKYFQEKGWDVIGIDNNARAENLGTPNKSPEYNIDIRDSEAIAELFETHKFDAILHAAGQASHDWSKDHPITDFTTNVWGTINLLEATRQLCPKATFVYISSDKVYGENAPNRSEWTEKINLDQTNRTPFGAGKLSADLYVQEYGRCYGMNTVCFRCGCITGKNHEGAELHGFLAYMTKCIKEGKTYKIFGFNGEQVRDQIHAWDLAGACYEFIKSPKIGAVYNMGGGPERAKTLIEFSRLLSDKIGLPFSAEFIDEPRWADRKYDVHDVGKFKGHYPDWKYEYDLGKIISDLCDTN</sequence>
<feature type="domain" description="NAD-dependent epimerase/dehydratase" evidence="2">
    <location>
        <begin position="3"/>
        <end position="242"/>
    </location>
</feature>
<dbReference type="Pfam" id="PF01370">
    <property type="entry name" value="Epimerase"/>
    <property type="match status" value="1"/>
</dbReference>
<dbReference type="InterPro" id="IPR001509">
    <property type="entry name" value="Epimerase_deHydtase"/>
</dbReference>
<dbReference type="AlphaFoldDB" id="A0A6M3J5V4"/>
<dbReference type="EMBL" id="MT145195">
    <property type="protein sequence ID" value="QJI05154.1"/>
    <property type="molecule type" value="Genomic_DNA"/>
</dbReference>
<dbReference type="EMBL" id="MT141538">
    <property type="protein sequence ID" value="QJA65439.1"/>
    <property type="molecule type" value="Genomic_DNA"/>
</dbReference>
<gene>
    <name evidence="4" type="ORF">MM415A00136_0036</name>
    <name evidence="3" type="ORF">MM415B00397_0051</name>
</gene>
<evidence type="ECO:0000259" key="2">
    <source>
        <dbReference type="Pfam" id="PF01370"/>
    </source>
</evidence>
<comment type="similarity">
    <text evidence="1">Belongs to the NAD(P)-dependent epimerase/dehydratase family.</text>
</comment>
<evidence type="ECO:0000313" key="4">
    <source>
        <dbReference type="EMBL" id="QJI05154.1"/>
    </source>
</evidence>
<name>A0A6M3J5V4_9ZZZZ</name>
<dbReference type="SUPFAM" id="SSF51735">
    <property type="entry name" value="NAD(P)-binding Rossmann-fold domains"/>
    <property type="match status" value="1"/>
</dbReference>
<organism evidence="3">
    <name type="scientific">viral metagenome</name>
    <dbReference type="NCBI Taxonomy" id="1070528"/>
    <lineage>
        <taxon>unclassified sequences</taxon>
        <taxon>metagenomes</taxon>
        <taxon>organismal metagenomes</taxon>
    </lineage>
</organism>
<evidence type="ECO:0000313" key="3">
    <source>
        <dbReference type="EMBL" id="QJA65439.1"/>
    </source>
</evidence>
<proteinExistence type="inferred from homology"/>
<dbReference type="Gene3D" id="3.40.50.720">
    <property type="entry name" value="NAD(P)-binding Rossmann-like Domain"/>
    <property type="match status" value="1"/>
</dbReference>
<accession>A0A6M3J5V4</accession>